<dbReference type="SUPFAM" id="SSF109604">
    <property type="entry name" value="HD-domain/PDEase-like"/>
    <property type="match status" value="1"/>
</dbReference>
<gene>
    <name evidence="1" type="ORF">CQ12_27385</name>
</gene>
<dbReference type="OrthoDB" id="505007at2"/>
<name>A0A0R3KZL2_9BRAD</name>
<keyword evidence="1" id="KW-0378">Hydrolase</keyword>
<reference evidence="1 2" key="1">
    <citation type="submission" date="2014-03" db="EMBL/GenBank/DDBJ databases">
        <title>Bradyrhizobium valentinum sp. nov., isolated from effective nodules of Lupinus mariae-josephae, a lupine endemic of basic-lime soils in Eastern Spain.</title>
        <authorList>
            <person name="Duran D."/>
            <person name="Rey L."/>
            <person name="Navarro A."/>
            <person name="Busquets A."/>
            <person name="Imperial J."/>
            <person name="Ruiz-Argueso T."/>
        </authorList>
    </citation>
    <scope>NUCLEOTIDE SEQUENCE [LARGE SCALE GENOMIC DNA]</scope>
    <source>
        <strain evidence="1 2">PAC68</strain>
    </source>
</reference>
<evidence type="ECO:0000313" key="2">
    <source>
        <dbReference type="Proteomes" id="UP000050863"/>
    </source>
</evidence>
<comment type="caution">
    <text evidence="1">The sequence shown here is derived from an EMBL/GenBank/DDBJ whole genome shotgun (WGS) entry which is preliminary data.</text>
</comment>
<sequence>MFNPTQIVIQAFIEELRKAYVQSYGVLEPAYPDIIAFVGRLALENIADSDAGYHDMNHTIMVTLVGQEILRGKHTKEGGVTPRDWLHFVISLLCHDIGYVRGVCRGDQEGKYVCNEKGDLVHIPPGATDASMTPYHVTRSKLFVSERFGKASLTHIDTLEIQANIEHTRFPVPDHEQHASTADYPGLLRAADLIGQLADINYLRKTSALFAEFRETGVSEKLGYQSSDDLRAAYPSFFWKAVRPYIGDALRYLRVTQEGKQWIANLYAHVFSEEHRGALGAQHI</sequence>
<dbReference type="NCBIfam" id="NF045583">
    <property type="entry name" value="Npun_R2479_HDIG"/>
    <property type="match status" value="1"/>
</dbReference>
<dbReference type="GO" id="GO:0016787">
    <property type="term" value="F:hydrolase activity"/>
    <property type="evidence" value="ECO:0007669"/>
    <property type="project" value="UniProtKB-KW"/>
</dbReference>
<organism evidence="1 2">
    <name type="scientific">Bradyrhizobium jicamae</name>
    <dbReference type="NCBI Taxonomy" id="280332"/>
    <lineage>
        <taxon>Bacteria</taxon>
        <taxon>Pseudomonadati</taxon>
        <taxon>Pseudomonadota</taxon>
        <taxon>Alphaproteobacteria</taxon>
        <taxon>Hyphomicrobiales</taxon>
        <taxon>Nitrobacteraceae</taxon>
        <taxon>Bradyrhizobium</taxon>
    </lineage>
</organism>
<dbReference type="STRING" id="280332.CQ12_27385"/>
<dbReference type="Proteomes" id="UP000050863">
    <property type="component" value="Unassembled WGS sequence"/>
</dbReference>
<dbReference type="AlphaFoldDB" id="A0A0R3KZL2"/>
<protein>
    <submittedName>
        <fullName evidence="1">Metal-dependent phosphohydrolase</fullName>
    </submittedName>
</protein>
<proteinExistence type="predicted"/>
<keyword evidence="2" id="KW-1185">Reference proteome</keyword>
<evidence type="ECO:0000313" key="1">
    <source>
        <dbReference type="EMBL" id="KRR01036.1"/>
    </source>
</evidence>
<dbReference type="EMBL" id="LLXZ01000167">
    <property type="protein sequence ID" value="KRR01036.1"/>
    <property type="molecule type" value="Genomic_DNA"/>
</dbReference>
<dbReference type="InterPro" id="IPR054649">
    <property type="entry name" value="Npun_R2479-like"/>
</dbReference>
<accession>A0A0R3KZL2</accession>
<dbReference type="RefSeq" id="WP_057838591.1">
    <property type="nucleotide sequence ID" value="NZ_LLXZ01000167.1"/>
</dbReference>